<dbReference type="RefSeq" id="WP_164623677.1">
    <property type="nucleotide sequence ID" value="NZ_JAAIVJ010000002.1"/>
</dbReference>
<sequence length="154" mass="16165">MFRLTALLCAAIYAAFLIGGQDRGQLRFGLMQASTERLAAEAAITAAPSQAAEPQVRETSFAPEKPLMSGPAAALPATPESAPQTPPEGQIFYVNAASVNVREGPGKDHAVIDRLPRGEAVLVLVPADSPDGWSLIRIEGDGLQGYVAARLLTE</sequence>
<evidence type="ECO:0000313" key="4">
    <source>
        <dbReference type="Proteomes" id="UP000477782"/>
    </source>
</evidence>
<reference evidence="3 4" key="1">
    <citation type="submission" date="2020-02" db="EMBL/GenBank/DDBJ databases">
        <authorList>
            <person name="Chen W.-M."/>
        </authorList>
    </citation>
    <scope>NUCLEOTIDE SEQUENCE [LARGE SCALE GENOMIC DNA]</scope>
    <source>
        <strain evidence="3 4">KMS-5</strain>
    </source>
</reference>
<feature type="region of interest" description="Disordered" evidence="1">
    <location>
        <begin position="49"/>
        <end position="86"/>
    </location>
</feature>
<organism evidence="3 4">
    <name type="scientific">Tabrizicola oligotrophica</name>
    <dbReference type="NCBI Taxonomy" id="2710650"/>
    <lineage>
        <taxon>Bacteria</taxon>
        <taxon>Pseudomonadati</taxon>
        <taxon>Pseudomonadota</taxon>
        <taxon>Alphaproteobacteria</taxon>
        <taxon>Rhodobacterales</taxon>
        <taxon>Paracoccaceae</taxon>
        <taxon>Tabrizicola</taxon>
    </lineage>
</organism>
<dbReference type="Gene3D" id="2.30.30.40">
    <property type="entry name" value="SH3 Domains"/>
    <property type="match status" value="1"/>
</dbReference>
<accession>A0A6M0QQ76</accession>
<name>A0A6M0QQ76_9RHOB</name>
<proteinExistence type="predicted"/>
<dbReference type="InterPro" id="IPR003646">
    <property type="entry name" value="SH3-like_bac-type"/>
</dbReference>
<dbReference type="Pfam" id="PF08239">
    <property type="entry name" value="SH3_3"/>
    <property type="match status" value="1"/>
</dbReference>
<feature type="domain" description="SH3b" evidence="2">
    <location>
        <begin position="98"/>
        <end position="152"/>
    </location>
</feature>
<evidence type="ECO:0000313" key="3">
    <source>
        <dbReference type="EMBL" id="NEY89635.1"/>
    </source>
</evidence>
<evidence type="ECO:0000256" key="1">
    <source>
        <dbReference type="SAM" id="MobiDB-lite"/>
    </source>
</evidence>
<keyword evidence="4" id="KW-1185">Reference proteome</keyword>
<protein>
    <submittedName>
        <fullName evidence="3">SH3 domain-containing protein</fullName>
    </submittedName>
</protein>
<gene>
    <name evidence="3" type="ORF">G4Z14_04930</name>
</gene>
<dbReference type="AlphaFoldDB" id="A0A6M0QQ76"/>
<evidence type="ECO:0000259" key="2">
    <source>
        <dbReference type="Pfam" id="PF08239"/>
    </source>
</evidence>
<comment type="caution">
    <text evidence="3">The sequence shown here is derived from an EMBL/GenBank/DDBJ whole genome shotgun (WGS) entry which is preliminary data.</text>
</comment>
<dbReference type="EMBL" id="JAAIVJ010000002">
    <property type="protein sequence ID" value="NEY89635.1"/>
    <property type="molecule type" value="Genomic_DNA"/>
</dbReference>
<dbReference type="Proteomes" id="UP000477782">
    <property type="component" value="Unassembled WGS sequence"/>
</dbReference>